<evidence type="ECO:0000313" key="1">
    <source>
        <dbReference type="EMBL" id="KAK0460000.1"/>
    </source>
</evidence>
<proteinExistence type="predicted"/>
<dbReference type="GeneID" id="85364923"/>
<dbReference type="Proteomes" id="UP001175211">
    <property type="component" value="Unassembled WGS sequence"/>
</dbReference>
<gene>
    <name evidence="1" type="ORF">EV420DRAFT_245678</name>
</gene>
<reference evidence="1" key="1">
    <citation type="submission" date="2023-06" db="EMBL/GenBank/DDBJ databases">
        <authorList>
            <consortium name="Lawrence Berkeley National Laboratory"/>
            <person name="Ahrendt S."/>
            <person name="Sahu N."/>
            <person name="Indic B."/>
            <person name="Wong-Bajracharya J."/>
            <person name="Merenyi Z."/>
            <person name="Ke H.-M."/>
            <person name="Monk M."/>
            <person name="Kocsube S."/>
            <person name="Drula E."/>
            <person name="Lipzen A."/>
            <person name="Balint B."/>
            <person name="Henrissat B."/>
            <person name="Andreopoulos B."/>
            <person name="Martin F.M."/>
            <person name="Harder C.B."/>
            <person name="Rigling D."/>
            <person name="Ford K.L."/>
            <person name="Foster G.D."/>
            <person name="Pangilinan J."/>
            <person name="Papanicolaou A."/>
            <person name="Barry K."/>
            <person name="LaButti K."/>
            <person name="Viragh M."/>
            <person name="Koriabine M."/>
            <person name="Yan M."/>
            <person name="Riley R."/>
            <person name="Champramary S."/>
            <person name="Plett K.L."/>
            <person name="Tsai I.J."/>
            <person name="Slot J."/>
            <person name="Sipos G."/>
            <person name="Plett J."/>
            <person name="Nagy L.G."/>
            <person name="Grigoriev I.V."/>
        </authorList>
    </citation>
    <scope>NUCLEOTIDE SEQUENCE</scope>
    <source>
        <strain evidence="1">CCBAS 213</strain>
    </source>
</reference>
<organism evidence="1 2">
    <name type="scientific">Armillaria tabescens</name>
    <name type="common">Ringless honey mushroom</name>
    <name type="synonym">Agaricus tabescens</name>
    <dbReference type="NCBI Taxonomy" id="1929756"/>
    <lineage>
        <taxon>Eukaryota</taxon>
        <taxon>Fungi</taxon>
        <taxon>Dikarya</taxon>
        <taxon>Basidiomycota</taxon>
        <taxon>Agaricomycotina</taxon>
        <taxon>Agaricomycetes</taxon>
        <taxon>Agaricomycetidae</taxon>
        <taxon>Agaricales</taxon>
        <taxon>Marasmiineae</taxon>
        <taxon>Physalacriaceae</taxon>
        <taxon>Desarmillaria</taxon>
    </lineage>
</organism>
<dbReference type="EMBL" id="JAUEPS010000013">
    <property type="protein sequence ID" value="KAK0460000.1"/>
    <property type="molecule type" value="Genomic_DNA"/>
</dbReference>
<keyword evidence="2" id="KW-1185">Reference proteome</keyword>
<evidence type="ECO:0000313" key="2">
    <source>
        <dbReference type="Proteomes" id="UP001175211"/>
    </source>
</evidence>
<name>A0AA39KF76_ARMTA</name>
<protein>
    <submittedName>
        <fullName evidence="1">Uncharacterized protein</fullName>
    </submittedName>
</protein>
<sequence length="214" mass="24743">MHLSNLVRWLHKSSGIVNKRFLFSWSIEAPIGASSFMAPRVPDFISWHLRILDAFLPFPLVCRHPQQSTIFFPLGFQQVSWDASRFTTQFAQPERFTFTATWVTSIRILPMYVFPGVCSGGDIVLLQWMVPKTDRNGDAPVCCAQEKSPPTSSNCGAIHYAVDRLYSIAKVIWVHIKDLDHELLHPVISILSRRYHYRAQRHEYCPLSCSYFRR</sequence>
<comment type="caution">
    <text evidence="1">The sequence shown here is derived from an EMBL/GenBank/DDBJ whole genome shotgun (WGS) entry which is preliminary data.</text>
</comment>
<dbReference type="RefSeq" id="XP_060332126.1">
    <property type="nucleotide sequence ID" value="XM_060481375.1"/>
</dbReference>
<accession>A0AA39KF76</accession>
<dbReference type="AlphaFoldDB" id="A0AA39KF76"/>